<feature type="active site" description="Nucleophile" evidence="9">
    <location>
        <position position="349"/>
    </location>
</feature>
<evidence type="ECO:0000256" key="9">
    <source>
        <dbReference type="HAMAP-Rule" id="MF_00027"/>
    </source>
</evidence>
<dbReference type="UniPathway" id="UPA00148">
    <property type="reaction ID" value="UER00231"/>
</dbReference>
<evidence type="ECO:0000256" key="5">
    <source>
        <dbReference type="ARBA" id="ARBA00022741"/>
    </source>
</evidence>
<dbReference type="Gene3D" id="3.40.50.880">
    <property type="match status" value="1"/>
</dbReference>
<evidence type="ECO:0000256" key="6">
    <source>
        <dbReference type="ARBA" id="ARBA00022840"/>
    </source>
</evidence>
<name>A0A8J6YNL6_9PROT</name>
<dbReference type="InterPro" id="IPR011698">
    <property type="entry name" value="GATase_3"/>
</dbReference>
<dbReference type="AlphaFoldDB" id="A0A8J6YNL6"/>
<dbReference type="InterPro" id="IPR027417">
    <property type="entry name" value="P-loop_NTPase"/>
</dbReference>
<dbReference type="NCBIfam" id="NF002204">
    <property type="entry name" value="PRK01077.1"/>
    <property type="match status" value="1"/>
</dbReference>
<feature type="domain" description="CobB/CobQ-like glutamine amidotransferase" evidence="11">
    <location>
        <begin position="266"/>
        <end position="457"/>
    </location>
</feature>
<dbReference type="CDD" id="cd03130">
    <property type="entry name" value="GATase1_CobB"/>
    <property type="match status" value="1"/>
</dbReference>
<evidence type="ECO:0000256" key="3">
    <source>
        <dbReference type="ARBA" id="ARBA00022573"/>
    </source>
</evidence>
<feature type="domain" description="CobQ/CobB/MinD/ParA nucleotide binding" evidence="10">
    <location>
        <begin position="12"/>
        <end position="202"/>
    </location>
</feature>
<comment type="pathway">
    <text evidence="9">Cofactor biosynthesis; adenosylcobalamin biosynthesis; cob(II)yrinate a,c-diamide from sirohydrochlorin (anaerobic route): step 10/10.</text>
</comment>
<dbReference type="SUPFAM" id="SSF52540">
    <property type="entry name" value="P-loop containing nucleoside triphosphate hydrolases"/>
    <property type="match status" value="1"/>
</dbReference>
<evidence type="ECO:0000256" key="4">
    <source>
        <dbReference type="ARBA" id="ARBA00022598"/>
    </source>
</evidence>
<dbReference type="InterPro" id="IPR029062">
    <property type="entry name" value="Class_I_gatase-like"/>
</dbReference>
<comment type="cofactor">
    <cofactor evidence="1 9">
        <name>Mg(2+)</name>
        <dbReference type="ChEBI" id="CHEBI:18420"/>
    </cofactor>
</comment>
<comment type="similarity">
    <text evidence="9">Belongs to the CobB/CbiA family.</text>
</comment>
<comment type="function">
    <text evidence="9">Catalyzes the ATP-dependent amidation of the two carboxylate groups at positions a and c of cobyrinate, using either L-glutamine or ammonia as the nitrogen source.</text>
</comment>
<comment type="similarity">
    <text evidence="2">Belongs to the CobB/CobQ family. CobQ subfamily.</text>
</comment>
<evidence type="ECO:0000313" key="13">
    <source>
        <dbReference type="Proteomes" id="UP000631034"/>
    </source>
</evidence>
<evidence type="ECO:0000313" key="12">
    <source>
        <dbReference type="EMBL" id="MBE1237930.1"/>
    </source>
</evidence>
<keyword evidence="3 9" id="KW-0169">Cobalamin biosynthesis</keyword>
<dbReference type="EC" id="6.3.5.11" evidence="9"/>
<proteinExistence type="inferred from homology"/>
<dbReference type="SUPFAM" id="SSF52317">
    <property type="entry name" value="Class I glutamine amidotransferase-like"/>
    <property type="match status" value="1"/>
</dbReference>
<reference evidence="12" key="1">
    <citation type="submission" date="2020-10" db="EMBL/GenBank/DDBJ databases">
        <title>Genome sequence of the unusual species of purple photosynthetic bacteria, Phaeovibrio sulfidiphilus DSM 23193, type strain.</title>
        <authorList>
            <person name="Kyndt J.A."/>
            <person name="Meyer T.E."/>
        </authorList>
    </citation>
    <scope>NUCLEOTIDE SEQUENCE</scope>
    <source>
        <strain evidence="12">DSM 23193</strain>
    </source>
</reference>
<evidence type="ECO:0000259" key="11">
    <source>
        <dbReference type="Pfam" id="PF07685"/>
    </source>
</evidence>
<keyword evidence="13" id="KW-1185">Reference proteome</keyword>
<dbReference type="GO" id="GO:0009236">
    <property type="term" value="P:cobalamin biosynthetic process"/>
    <property type="evidence" value="ECO:0007669"/>
    <property type="project" value="UniProtKB-UniRule"/>
</dbReference>
<comment type="catalytic activity">
    <reaction evidence="9">
        <text>cob(II)yrinate + 2 L-glutamine + 2 ATP + 2 H2O = cob(II)yrinate a,c diamide + 2 L-glutamate + 2 ADP + 2 phosphate + 2 H(+)</text>
        <dbReference type="Rhea" id="RHEA:26289"/>
        <dbReference type="ChEBI" id="CHEBI:15377"/>
        <dbReference type="ChEBI" id="CHEBI:15378"/>
        <dbReference type="ChEBI" id="CHEBI:29985"/>
        <dbReference type="ChEBI" id="CHEBI:30616"/>
        <dbReference type="ChEBI" id="CHEBI:43474"/>
        <dbReference type="ChEBI" id="CHEBI:58359"/>
        <dbReference type="ChEBI" id="CHEBI:58537"/>
        <dbReference type="ChEBI" id="CHEBI:58894"/>
        <dbReference type="ChEBI" id="CHEBI:456216"/>
        <dbReference type="EC" id="6.3.5.11"/>
    </reaction>
</comment>
<evidence type="ECO:0000256" key="1">
    <source>
        <dbReference type="ARBA" id="ARBA00001946"/>
    </source>
</evidence>
<dbReference type="GO" id="GO:0042242">
    <property type="term" value="F:cobyrinic acid a,c-diamide synthase activity"/>
    <property type="evidence" value="ECO:0007669"/>
    <property type="project" value="UniProtKB-UniRule"/>
</dbReference>
<dbReference type="RefSeq" id="WP_192534945.1">
    <property type="nucleotide sequence ID" value="NZ_JACZHT010000009.1"/>
</dbReference>
<sequence length="465" mass="48582">MSTPAPAPFPGIIVAAPASRSGKTTFTLGLLRTLRNRGLRATGFKVGPDYLDPAYHAAAASTPCYNLDTWANPPEAIRATIALGVRDSDLAVAEGALGLFDGAIGVPDAEQNGSAAALALQTGWPVILVVPVNGMGASAAAVVEGFARHRPDVHIRGVVLNMVGSERQGKALTEAIEAATPDIPVLGLLPRDAQLGLPERHLGLVQAREHTSLEEFLDGAGALVGQNVDVARLVAIARAGTRARPVPLPPPGQDEAVCLLPAPGNRIAVARDDAFAFAYPAVLEGWRARGADIVFFSPLANEAPARDADAVYLPGGYPELHAETLANAGTFLAGLREAAGRSLPVYGECGGYMVLGDLLTDSGGKSHPMAGLLPVETSFHNPKRHLGYREVTVLEDSWLGPAGSLFRGHEFHYSIIREAANGHPLFACRAADGTDLGAMGHRRGSVSGSFVHLIAHRTSPNQDKG</sequence>
<keyword evidence="8 9" id="KW-0315">Glutamine amidotransferase</keyword>
<dbReference type="Proteomes" id="UP000631034">
    <property type="component" value="Unassembled WGS sequence"/>
</dbReference>
<accession>A0A8J6YNL6</accession>
<dbReference type="GO" id="GO:0005524">
    <property type="term" value="F:ATP binding"/>
    <property type="evidence" value="ECO:0007669"/>
    <property type="project" value="UniProtKB-UniRule"/>
</dbReference>
<evidence type="ECO:0000259" key="10">
    <source>
        <dbReference type="Pfam" id="PF01656"/>
    </source>
</evidence>
<dbReference type="PROSITE" id="PS51274">
    <property type="entry name" value="GATASE_COBBQ"/>
    <property type="match status" value="1"/>
</dbReference>
<dbReference type="EMBL" id="JACZHT010000009">
    <property type="protein sequence ID" value="MBE1237930.1"/>
    <property type="molecule type" value="Genomic_DNA"/>
</dbReference>
<dbReference type="PANTHER" id="PTHR43873">
    <property type="entry name" value="COBYRINATE A,C-DIAMIDE SYNTHASE"/>
    <property type="match status" value="1"/>
</dbReference>
<keyword evidence="4 9" id="KW-0436">Ligase</keyword>
<organism evidence="12 13">
    <name type="scientific">Phaeovibrio sulfidiphilus</name>
    <dbReference type="NCBI Taxonomy" id="1220600"/>
    <lineage>
        <taxon>Bacteria</taxon>
        <taxon>Pseudomonadati</taxon>
        <taxon>Pseudomonadota</taxon>
        <taxon>Alphaproteobacteria</taxon>
        <taxon>Rhodospirillales</taxon>
        <taxon>Rhodospirillaceae</taxon>
        <taxon>Phaeovibrio</taxon>
    </lineage>
</organism>
<keyword evidence="7 9" id="KW-0460">Magnesium</keyword>
<evidence type="ECO:0000256" key="8">
    <source>
        <dbReference type="ARBA" id="ARBA00022962"/>
    </source>
</evidence>
<evidence type="ECO:0000256" key="7">
    <source>
        <dbReference type="ARBA" id="ARBA00022842"/>
    </source>
</evidence>
<protein>
    <recommendedName>
        <fullName evidence="9">Cobyrinate a,c-diamide synthase</fullName>
        <ecNumber evidence="9">6.3.5.11</ecNumber>
    </recommendedName>
    <alternativeName>
        <fullName evidence="9">Cobyrinic acid a,c-diamide synthetase</fullName>
    </alternativeName>
</protein>
<dbReference type="Pfam" id="PF01656">
    <property type="entry name" value="CbiA"/>
    <property type="match status" value="1"/>
</dbReference>
<evidence type="ECO:0000256" key="2">
    <source>
        <dbReference type="ARBA" id="ARBA00006205"/>
    </source>
</evidence>
<comment type="domain">
    <text evidence="9">Comprises of two domains. The C-terminal domain contains the binding site for glutamine and catalyzes the hydrolysis of this substrate to glutamate and ammonia. The N-terminal domain is anticipated to bind ATP and cobyrinate and catalyzes the ultimate synthesis of the diamide product. The ammonia produced via the glutaminase domain is probably translocated to the adjacent domain via a molecular tunnel, where it reacts with an activated intermediate.</text>
</comment>
<comment type="caution">
    <text evidence="12">The sequence shown here is derived from an EMBL/GenBank/DDBJ whole genome shotgun (WGS) entry which is preliminary data.</text>
</comment>
<dbReference type="PANTHER" id="PTHR43873:SF1">
    <property type="entry name" value="COBYRINATE A,C-DIAMIDE SYNTHASE"/>
    <property type="match status" value="1"/>
</dbReference>
<dbReference type="InterPro" id="IPR002586">
    <property type="entry name" value="CobQ/CobB/MinD/ParA_Nub-bd_dom"/>
</dbReference>
<keyword evidence="6 9" id="KW-0067">ATP-binding</keyword>
<dbReference type="HAMAP" id="MF_00027">
    <property type="entry name" value="CobB_CbiA"/>
    <property type="match status" value="1"/>
</dbReference>
<gene>
    <name evidence="9" type="primary">cbiA</name>
    <name evidence="12" type="ORF">IHV25_09775</name>
</gene>
<dbReference type="NCBIfam" id="TIGR00379">
    <property type="entry name" value="cobB"/>
    <property type="match status" value="1"/>
</dbReference>
<dbReference type="Pfam" id="PF07685">
    <property type="entry name" value="GATase_3"/>
    <property type="match status" value="1"/>
</dbReference>
<dbReference type="InterPro" id="IPR004484">
    <property type="entry name" value="CbiA/CobB_synth"/>
</dbReference>
<dbReference type="Gene3D" id="3.40.50.300">
    <property type="entry name" value="P-loop containing nucleotide triphosphate hydrolases"/>
    <property type="match status" value="1"/>
</dbReference>
<keyword evidence="5 9" id="KW-0547">Nucleotide-binding</keyword>
<feature type="site" description="Increases nucleophilicity of active site Cys" evidence="9">
    <location>
        <position position="452"/>
    </location>
</feature>
<comment type="miscellaneous">
    <text evidence="9">The a and c carboxylates of cobyrinate are activated for nucleophilic attack via formation of a phosphorylated intermediate by ATP. CbiA catalyzes first the amidation of the c-carboxylate, and then that of the a-carboxylate.</text>
</comment>